<keyword evidence="3" id="KW-1185">Reference proteome</keyword>
<proteinExistence type="predicted"/>
<dbReference type="AlphaFoldDB" id="A1AQW5"/>
<evidence type="ECO:0000313" key="2">
    <source>
        <dbReference type="EMBL" id="ABK99735.1"/>
    </source>
</evidence>
<dbReference type="RefSeq" id="WP_011735996.1">
    <property type="nucleotide sequence ID" value="NC_008609.1"/>
</dbReference>
<dbReference type="EMBL" id="CP000482">
    <property type="protein sequence ID" value="ABK99735.1"/>
    <property type="molecule type" value="Genomic_DNA"/>
</dbReference>
<dbReference type="OrthoDB" id="9944643at2"/>
<dbReference type="HOGENOM" id="CLU_1377022_0_0_7"/>
<accession>A1AQW5</accession>
<feature type="coiled-coil region" evidence="1">
    <location>
        <begin position="13"/>
        <end position="61"/>
    </location>
</feature>
<dbReference type="KEGG" id="ppd:Ppro_2127"/>
<protein>
    <submittedName>
        <fullName evidence="2">Uncharacterized protein</fullName>
    </submittedName>
</protein>
<keyword evidence="1" id="KW-0175">Coiled coil</keyword>
<gene>
    <name evidence="2" type="ordered locus">Ppro_2127</name>
</gene>
<sequence>MTKKVEKAFSEGVQAAREAFFAAQQQQNEAEAEIRELEERLSDASLQVNRLAAMLENMNTRKQTIHADIVAGKVPMDATDQLAEDQAKAERQISNYRDIQGLTHETLDAKRHKLLHETSPYVDRRKKVFYGVVAQELLEEFRPTLLRLSVCYGASLLLPGADRHKHIAEFITDAARSTDEAERTIRSEIDSEYLSTGV</sequence>
<name>A1AQW5_PELPD</name>
<dbReference type="Proteomes" id="UP000006732">
    <property type="component" value="Chromosome"/>
</dbReference>
<organism evidence="2 3">
    <name type="scientific">Pelobacter propionicus (strain DSM 2379 / NBRC 103807 / OttBd1)</name>
    <dbReference type="NCBI Taxonomy" id="338966"/>
    <lineage>
        <taxon>Bacteria</taxon>
        <taxon>Pseudomonadati</taxon>
        <taxon>Thermodesulfobacteriota</taxon>
        <taxon>Desulfuromonadia</taxon>
        <taxon>Desulfuromonadales</taxon>
        <taxon>Desulfuromonadaceae</taxon>
        <taxon>Pelobacter</taxon>
    </lineage>
</organism>
<evidence type="ECO:0000256" key="1">
    <source>
        <dbReference type="SAM" id="Coils"/>
    </source>
</evidence>
<reference evidence="2 3" key="1">
    <citation type="submission" date="2006-10" db="EMBL/GenBank/DDBJ databases">
        <title>Complete sequence of chromosome of Pelobacter propionicus DSM 2379.</title>
        <authorList>
            <consortium name="US DOE Joint Genome Institute"/>
            <person name="Copeland A."/>
            <person name="Lucas S."/>
            <person name="Lapidus A."/>
            <person name="Barry K."/>
            <person name="Detter J.C."/>
            <person name="Glavina del Rio T."/>
            <person name="Hammon N."/>
            <person name="Israni S."/>
            <person name="Dalin E."/>
            <person name="Tice H."/>
            <person name="Pitluck S."/>
            <person name="Saunders E."/>
            <person name="Brettin T."/>
            <person name="Bruce D."/>
            <person name="Han C."/>
            <person name="Tapia R."/>
            <person name="Schmutz J."/>
            <person name="Larimer F."/>
            <person name="Land M."/>
            <person name="Hauser L."/>
            <person name="Kyrpides N."/>
            <person name="Kim E."/>
            <person name="Lovley D."/>
            <person name="Richardson P."/>
        </authorList>
    </citation>
    <scope>NUCLEOTIDE SEQUENCE [LARGE SCALE GENOMIC DNA]</scope>
    <source>
        <strain evidence="3">DSM 2379 / NBRC 103807 / OttBd1</strain>
    </source>
</reference>
<evidence type="ECO:0000313" key="3">
    <source>
        <dbReference type="Proteomes" id="UP000006732"/>
    </source>
</evidence>